<reference evidence="1" key="2">
    <citation type="journal article" date="2015" name="Data Brief">
        <title>Shoot transcriptome of the giant reed, Arundo donax.</title>
        <authorList>
            <person name="Barrero R.A."/>
            <person name="Guerrero F.D."/>
            <person name="Moolhuijzen P."/>
            <person name="Goolsby J.A."/>
            <person name="Tidwell J."/>
            <person name="Bellgard S.E."/>
            <person name="Bellgard M.I."/>
        </authorList>
    </citation>
    <scope>NUCLEOTIDE SEQUENCE</scope>
    <source>
        <tissue evidence="1">Shoot tissue taken approximately 20 cm above the soil surface</tissue>
    </source>
</reference>
<accession>A0A0A8Z722</accession>
<sequence length="35" mass="4117">MQHFQKKLAVMTVKFVLVRLQYSIGDEYKNHVAGH</sequence>
<proteinExistence type="predicted"/>
<evidence type="ECO:0000313" key="1">
    <source>
        <dbReference type="EMBL" id="JAD30627.1"/>
    </source>
</evidence>
<organism evidence="1">
    <name type="scientific">Arundo donax</name>
    <name type="common">Giant reed</name>
    <name type="synonym">Donax arundinaceus</name>
    <dbReference type="NCBI Taxonomy" id="35708"/>
    <lineage>
        <taxon>Eukaryota</taxon>
        <taxon>Viridiplantae</taxon>
        <taxon>Streptophyta</taxon>
        <taxon>Embryophyta</taxon>
        <taxon>Tracheophyta</taxon>
        <taxon>Spermatophyta</taxon>
        <taxon>Magnoliopsida</taxon>
        <taxon>Liliopsida</taxon>
        <taxon>Poales</taxon>
        <taxon>Poaceae</taxon>
        <taxon>PACMAD clade</taxon>
        <taxon>Arundinoideae</taxon>
        <taxon>Arundineae</taxon>
        <taxon>Arundo</taxon>
    </lineage>
</organism>
<dbReference type="AlphaFoldDB" id="A0A0A8Z722"/>
<protein>
    <submittedName>
        <fullName evidence="1">Uncharacterized protein</fullName>
    </submittedName>
</protein>
<reference evidence="1" key="1">
    <citation type="submission" date="2014-09" db="EMBL/GenBank/DDBJ databases">
        <authorList>
            <person name="Magalhaes I.L.F."/>
            <person name="Oliveira U."/>
            <person name="Santos F.R."/>
            <person name="Vidigal T.H.D.A."/>
            <person name="Brescovit A.D."/>
            <person name="Santos A.J."/>
        </authorList>
    </citation>
    <scope>NUCLEOTIDE SEQUENCE</scope>
    <source>
        <tissue evidence="1">Shoot tissue taken approximately 20 cm above the soil surface</tissue>
    </source>
</reference>
<dbReference type="EMBL" id="GBRH01267268">
    <property type="protein sequence ID" value="JAD30627.1"/>
    <property type="molecule type" value="Transcribed_RNA"/>
</dbReference>
<name>A0A0A8Z722_ARUDO</name>